<dbReference type="PROSITE" id="PS51318">
    <property type="entry name" value="TAT"/>
    <property type="match status" value="1"/>
</dbReference>
<comment type="caution">
    <text evidence="3">The sequence shown here is derived from an EMBL/GenBank/DDBJ whole genome shotgun (WGS) entry which is preliminary data.</text>
</comment>
<dbReference type="Proteomes" id="UP001144280">
    <property type="component" value="Unassembled WGS sequence"/>
</dbReference>
<dbReference type="EMBL" id="BSDI01000011">
    <property type="protein sequence ID" value="GLH97503.1"/>
    <property type="molecule type" value="Genomic_DNA"/>
</dbReference>
<keyword evidence="1" id="KW-0732">Signal</keyword>
<sequence length="363" mass="39153">MQRRTLLGGVAGAAALTFAGARPASAALPVASAAPNAALNNLFNTYGNSGVGWTGADSTYSTSIPGGKRLWIYSDTFLGPVNPGGGRPLDTPFLRNSFIVQNGNSLTTVYGGTASAPDTLLKPSNPDNWCWLGAGICIGGVLNQIVVEFAKTGPEQWDFAWVGTHLARIPTANLTQPISFTPLPSSTEVTWAAWLQIIGNYIYIYGVEDKGVSKYLHVARAADRNLRGQWEYWTGGGWSTTESDSVRIMDGVSNEHSVTPWRGKYLLITQDTTELFSAKIVGYVGNNPTGPFTDKTLLYTTPETGVLGTYGNGNVYTYNPHAHPELSTNNKVVVSYNVNSLNGDDLYEDVTIYRGRFITVNFS</sequence>
<reference evidence="3" key="1">
    <citation type="submission" date="2022-12" db="EMBL/GenBank/DDBJ databases">
        <title>New Phytohabitans aurantiacus sp. RD004123 nov., an actinomycete isolated from soil.</title>
        <authorList>
            <person name="Triningsih D.W."/>
            <person name="Harunari E."/>
            <person name="Igarashi Y."/>
        </authorList>
    </citation>
    <scope>NUCLEOTIDE SEQUENCE</scope>
    <source>
        <strain evidence="3">RD004123</strain>
    </source>
</reference>
<dbReference type="InterPro" id="IPR025442">
    <property type="entry name" value="DUF4185"/>
</dbReference>
<dbReference type="RefSeq" id="WP_281895451.1">
    <property type="nucleotide sequence ID" value="NZ_BSDI01000011.1"/>
</dbReference>
<gene>
    <name evidence="3" type="ORF">Pa4123_27780</name>
</gene>
<protein>
    <recommendedName>
        <fullName evidence="2">DUF4185 domain-containing protein</fullName>
    </recommendedName>
</protein>
<dbReference type="Pfam" id="PF13810">
    <property type="entry name" value="DUF4185"/>
    <property type="match status" value="1"/>
</dbReference>
<accession>A0ABQ5QSL9</accession>
<name>A0ABQ5QSL9_9ACTN</name>
<feature type="chain" id="PRO_5045316065" description="DUF4185 domain-containing protein" evidence="1">
    <location>
        <begin position="27"/>
        <end position="363"/>
    </location>
</feature>
<proteinExistence type="predicted"/>
<feature type="signal peptide" evidence="1">
    <location>
        <begin position="1"/>
        <end position="26"/>
    </location>
</feature>
<evidence type="ECO:0000259" key="2">
    <source>
        <dbReference type="Pfam" id="PF13810"/>
    </source>
</evidence>
<feature type="domain" description="DUF4185" evidence="2">
    <location>
        <begin position="190"/>
        <end position="330"/>
    </location>
</feature>
<dbReference type="InterPro" id="IPR006311">
    <property type="entry name" value="TAT_signal"/>
</dbReference>
<evidence type="ECO:0000256" key="1">
    <source>
        <dbReference type="SAM" id="SignalP"/>
    </source>
</evidence>
<evidence type="ECO:0000313" key="3">
    <source>
        <dbReference type="EMBL" id="GLH97503.1"/>
    </source>
</evidence>
<keyword evidence="4" id="KW-1185">Reference proteome</keyword>
<organism evidence="3 4">
    <name type="scientific">Phytohabitans aurantiacus</name>
    <dbReference type="NCBI Taxonomy" id="3016789"/>
    <lineage>
        <taxon>Bacteria</taxon>
        <taxon>Bacillati</taxon>
        <taxon>Actinomycetota</taxon>
        <taxon>Actinomycetes</taxon>
        <taxon>Micromonosporales</taxon>
        <taxon>Micromonosporaceae</taxon>
    </lineage>
</organism>
<evidence type="ECO:0000313" key="4">
    <source>
        <dbReference type="Proteomes" id="UP001144280"/>
    </source>
</evidence>